<comment type="caution">
    <text evidence="10">The sequence shown here is derived from an EMBL/GenBank/DDBJ whole genome shotgun (WGS) entry which is preliminary data.</text>
</comment>
<evidence type="ECO:0000259" key="7">
    <source>
        <dbReference type="Pfam" id="PF00931"/>
    </source>
</evidence>
<dbReference type="PANTHER" id="PTHR36766">
    <property type="entry name" value="PLANT BROAD-SPECTRUM MILDEW RESISTANCE PROTEIN RPW8"/>
    <property type="match status" value="1"/>
</dbReference>
<dbReference type="GO" id="GO:0043531">
    <property type="term" value="F:ADP binding"/>
    <property type="evidence" value="ECO:0007669"/>
    <property type="project" value="InterPro"/>
</dbReference>
<reference evidence="10" key="1">
    <citation type="journal article" date="2022" name="Cell">
        <title>Repeat-based holocentromeres influence genome architecture and karyotype evolution.</title>
        <authorList>
            <person name="Hofstatter P.G."/>
            <person name="Thangavel G."/>
            <person name="Lux T."/>
            <person name="Neumann P."/>
            <person name="Vondrak T."/>
            <person name="Novak P."/>
            <person name="Zhang M."/>
            <person name="Costa L."/>
            <person name="Castellani M."/>
            <person name="Scott A."/>
            <person name="Toegelov H."/>
            <person name="Fuchs J."/>
            <person name="Mata-Sucre Y."/>
            <person name="Dias Y."/>
            <person name="Vanzela A.L.L."/>
            <person name="Huettel B."/>
            <person name="Almeida C.C.S."/>
            <person name="Simkova H."/>
            <person name="Souza G."/>
            <person name="Pedrosa-Harand A."/>
            <person name="Macas J."/>
            <person name="Mayer K.F.X."/>
            <person name="Houben A."/>
            <person name="Marques A."/>
        </authorList>
    </citation>
    <scope>NUCLEOTIDE SEQUENCE</scope>
    <source>
        <strain evidence="10">RhyBre1mFocal</strain>
    </source>
</reference>
<evidence type="ECO:0000259" key="9">
    <source>
        <dbReference type="Pfam" id="PF23559"/>
    </source>
</evidence>
<evidence type="ECO:0000259" key="8">
    <source>
        <dbReference type="Pfam" id="PF18052"/>
    </source>
</evidence>
<keyword evidence="2" id="KW-0433">Leucine-rich repeat</keyword>
<evidence type="ECO:0000256" key="1">
    <source>
        <dbReference type="ARBA" id="ARBA00008894"/>
    </source>
</evidence>
<dbReference type="OrthoDB" id="786390at2759"/>
<dbReference type="InterPro" id="IPR002182">
    <property type="entry name" value="NB-ARC"/>
</dbReference>
<keyword evidence="11" id="KW-1185">Reference proteome</keyword>
<dbReference type="FunFam" id="1.10.8.430:FF:000003">
    <property type="entry name" value="Probable disease resistance protein At5g66910"/>
    <property type="match status" value="1"/>
</dbReference>
<feature type="domain" description="Disease resistance N-terminal" evidence="8">
    <location>
        <begin position="10"/>
        <end position="94"/>
    </location>
</feature>
<dbReference type="InterPro" id="IPR041118">
    <property type="entry name" value="Rx_N"/>
</dbReference>
<dbReference type="Gene3D" id="3.80.10.10">
    <property type="entry name" value="Ribonuclease Inhibitor"/>
    <property type="match status" value="2"/>
</dbReference>
<dbReference type="PRINTS" id="PR00364">
    <property type="entry name" value="DISEASERSIST"/>
</dbReference>
<keyword evidence="3" id="KW-0677">Repeat</keyword>
<feature type="domain" description="NB-ARC" evidence="7">
    <location>
        <begin position="168"/>
        <end position="340"/>
    </location>
</feature>
<evidence type="ECO:0000313" key="10">
    <source>
        <dbReference type="EMBL" id="KAJ1686681.1"/>
    </source>
</evidence>
<dbReference type="Gene3D" id="1.10.10.10">
    <property type="entry name" value="Winged helix-like DNA-binding domain superfamily/Winged helix DNA-binding domain"/>
    <property type="match status" value="1"/>
</dbReference>
<comment type="similarity">
    <text evidence="1">Belongs to the disease resistance NB-LRR family.</text>
</comment>
<accession>A0A9Q0HGU7</accession>
<dbReference type="Gene3D" id="1.20.5.4130">
    <property type="match status" value="1"/>
</dbReference>
<organism evidence="10 11">
    <name type="scientific">Rhynchospora breviuscula</name>
    <dbReference type="NCBI Taxonomy" id="2022672"/>
    <lineage>
        <taxon>Eukaryota</taxon>
        <taxon>Viridiplantae</taxon>
        <taxon>Streptophyta</taxon>
        <taxon>Embryophyta</taxon>
        <taxon>Tracheophyta</taxon>
        <taxon>Spermatophyta</taxon>
        <taxon>Magnoliopsida</taxon>
        <taxon>Liliopsida</taxon>
        <taxon>Poales</taxon>
        <taxon>Cyperaceae</taxon>
        <taxon>Cyperoideae</taxon>
        <taxon>Rhynchosporeae</taxon>
        <taxon>Rhynchospora</taxon>
    </lineage>
</organism>
<dbReference type="InterPro" id="IPR032675">
    <property type="entry name" value="LRR_dom_sf"/>
</dbReference>
<evidence type="ECO:0000256" key="6">
    <source>
        <dbReference type="ARBA" id="ARBA00022840"/>
    </source>
</evidence>
<keyword evidence="5" id="KW-0611">Plant defense</keyword>
<gene>
    <name evidence="10" type="ORF">LUZ63_018071</name>
</gene>
<dbReference type="Pfam" id="PF23559">
    <property type="entry name" value="WHD_DRP"/>
    <property type="match status" value="1"/>
</dbReference>
<dbReference type="GO" id="GO:0005524">
    <property type="term" value="F:ATP binding"/>
    <property type="evidence" value="ECO:0007669"/>
    <property type="project" value="UniProtKB-KW"/>
</dbReference>
<name>A0A9Q0HGU7_9POAL</name>
<feature type="domain" description="Disease resistance protein winged helix" evidence="9">
    <location>
        <begin position="425"/>
        <end position="468"/>
    </location>
</feature>
<dbReference type="SUPFAM" id="SSF52058">
    <property type="entry name" value="L domain-like"/>
    <property type="match status" value="1"/>
</dbReference>
<dbReference type="InterPro" id="IPR058922">
    <property type="entry name" value="WHD_DRP"/>
</dbReference>
<evidence type="ECO:0000313" key="11">
    <source>
        <dbReference type="Proteomes" id="UP001151287"/>
    </source>
</evidence>
<dbReference type="Pfam" id="PF00931">
    <property type="entry name" value="NB-ARC"/>
    <property type="match status" value="1"/>
</dbReference>
<dbReference type="InterPro" id="IPR027417">
    <property type="entry name" value="P-loop_NTPase"/>
</dbReference>
<dbReference type="Proteomes" id="UP001151287">
    <property type="component" value="Unassembled WGS sequence"/>
</dbReference>
<evidence type="ECO:0008006" key="12">
    <source>
        <dbReference type="Google" id="ProtNLM"/>
    </source>
</evidence>
<dbReference type="PANTHER" id="PTHR36766:SF40">
    <property type="entry name" value="DISEASE RESISTANCE PROTEIN RGA3"/>
    <property type="match status" value="1"/>
</dbReference>
<sequence length="831" mass="93822">MADLLVSAVIPAILKKVGDSLVQRIGEMWGIEDQRERLHSILLEVQVVLPDAEERANDNLAVKSWLEKLKSAAYDADDLLDEFCYEELRRDAVRRGQMFGNQSGFFSLENPALFQYKMSRKLKKIVGKIRYLVVQMRTFRFGQGQHVPVANRAETDSLVVESEVVGRDEDKEEIVRILLDSDEIADLTIVPVVGMGGLGKTALAQLVYNDPRVQKHFKLSLWVCVSAEFNISLLVKSIIELAMGDCNVSTDNMELLKNRLHQGLAGKRYLLVLDDVWNENADEWKRLRSMLNCGDLGSTIIVTTRSGRVASIMGTVENYNLGCLREEISWNLFRKRAFSMGVKESRELVEIGKKMVQNCGGLPLAINTLGSLMSYKNELRDWLAIYEDSKIWETRSADNQVLPVLKLSYDQLPPYMKQCFAFCAIFPKDYEMDKEKLIQYWMAHGFIPANGPGSLEMKGSDIFYELAWSGSNSGESGEDTPVAFPSLKVMVLSGIPNISSWCEVEVGNEISLTFPVLKKLDIINCPKLTSMPISPLLEKLSVKGNKTLSCFATRLTTLQGLLLESHGRDVKISNESLSFQPWECLNNLSISGYDNILPIDANGGNEGSLTLTKCQYLNLTSCNFILSSDIVPNSSLWFWKCFKFLEELVIRHCDNLIYWPEEELRCLICLKSIYVGFCSYFLGSPSKRSITGSLLPKLEFIWIEHCPNLVEIPKRSTSVRGVFINGCPKLQCLPEWLGSMVTLRKLKIVDCEKVQSLPLTTGGLTSLEKLVISRCPNIRVLPEGLLHQLKNLDQLQIECCPHLERQFKKDSKYRCLTSKLRFTKIGGDPVY</sequence>
<dbReference type="Gene3D" id="3.40.50.300">
    <property type="entry name" value="P-loop containing nucleotide triphosphate hydrolases"/>
    <property type="match status" value="1"/>
</dbReference>
<dbReference type="InterPro" id="IPR036388">
    <property type="entry name" value="WH-like_DNA-bd_sf"/>
</dbReference>
<keyword evidence="4" id="KW-0547">Nucleotide-binding</keyword>
<dbReference type="Gene3D" id="1.10.8.430">
    <property type="entry name" value="Helical domain of apoptotic protease-activating factors"/>
    <property type="match status" value="1"/>
</dbReference>
<dbReference type="AlphaFoldDB" id="A0A9Q0HGU7"/>
<dbReference type="InterPro" id="IPR042197">
    <property type="entry name" value="Apaf_helical"/>
</dbReference>
<proteinExistence type="inferred from homology"/>
<evidence type="ECO:0000256" key="4">
    <source>
        <dbReference type="ARBA" id="ARBA00022741"/>
    </source>
</evidence>
<keyword evidence="6" id="KW-0067">ATP-binding</keyword>
<evidence type="ECO:0000256" key="2">
    <source>
        <dbReference type="ARBA" id="ARBA00022614"/>
    </source>
</evidence>
<dbReference type="GO" id="GO:0006952">
    <property type="term" value="P:defense response"/>
    <property type="evidence" value="ECO:0007669"/>
    <property type="project" value="UniProtKB-KW"/>
</dbReference>
<dbReference type="EMBL" id="JAMQYH010000005">
    <property type="protein sequence ID" value="KAJ1686681.1"/>
    <property type="molecule type" value="Genomic_DNA"/>
</dbReference>
<dbReference type="SUPFAM" id="SSF52540">
    <property type="entry name" value="P-loop containing nucleoside triphosphate hydrolases"/>
    <property type="match status" value="1"/>
</dbReference>
<evidence type="ECO:0000256" key="5">
    <source>
        <dbReference type="ARBA" id="ARBA00022821"/>
    </source>
</evidence>
<dbReference type="Pfam" id="PF18052">
    <property type="entry name" value="Rx_N"/>
    <property type="match status" value="1"/>
</dbReference>
<dbReference type="GO" id="GO:0051707">
    <property type="term" value="P:response to other organism"/>
    <property type="evidence" value="ECO:0007669"/>
    <property type="project" value="UniProtKB-ARBA"/>
</dbReference>
<protein>
    <recommendedName>
        <fullName evidence="12">Disease resistance protein RGA3</fullName>
    </recommendedName>
</protein>
<dbReference type="FunFam" id="3.40.50.300:FF:001091">
    <property type="entry name" value="Probable disease resistance protein At1g61300"/>
    <property type="match status" value="1"/>
</dbReference>
<evidence type="ECO:0000256" key="3">
    <source>
        <dbReference type="ARBA" id="ARBA00022737"/>
    </source>
</evidence>